<gene>
    <name evidence="2" type="ORF">NK667_15915</name>
</gene>
<reference evidence="2" key="1">
    <citation type="submission" date="2022-07" db="EMBL/GenBank/DDBJ databases">
        <title>Pseudomonas nunamit sp. nov. an antifungal species isolated from Greenland.</title>
        <authorList>
            <person name="Ntana F."/>
            <person name="Hennessy R.C."/>
            <person name="Zervas A."/>
            <person name="Stougaard P."/>
        </authorList>
    </citation>
    <scope>NUCLEOTIDE SEQUENCE</scope>
    <source>
        <strain evidence="2">In5</strain>
    </source>
</reference>
<dbReference type="Pfam" id="PF00563">
    <property type="entry name" value="EAL"/>
    <property type="match status" value="1"/>
</dbReference>
<dbReference type="PANTHER" id="PTHR33121:SF23">
    <property type="entry name" value="CYCLIC DI-GMP PHOSPHODIESTERASE PDEB"/>
    <property type="match status" value="1"/>
</dbReference>
<name>A0ABY5EA96_9PSED</name>
<sequence>MHRVRSFYRELAQGRLVLAFQPVVWLPDSSRVLYQEGLLRHIDAQGEGVYPFAMLEKHQLMRELDRSVVHSVIERLQQNEHLRLGCNISAQSAIVDGHWRDILAQLRDAPSVAARLVIEITESATPPSISAAIEFVLCLRELGCRVAIDDFGAGLGTLEFIRQTRPDIVKIDQGYLQRARLETNNAQTLGHLVQLCKTLAPCVIIEGIESEADRALATGCGSEWGQGYLFGRPRMDALGEQCVVQSMA</sequence>
<dbReference type="RefSeq" id="WP_054616286.1">
    <property type="nucleotide sequence ID" value="NZ_CP101125.1"/>
</dbReference>
<dbReference type="InterPro" id="IPR050706">
    <property type="entry name" value="Cyclic-di-GMP_PDE-like"/>
</dbReference>
<accession>A0ABY5EA96</accession>
<dbReference type="Proteomes" id="UP001059607">
    <property type="component" value="Chromosome"/>
</dbReference>
<keyword evidence="3" id="KW-1185">Reference proteome</keyword>
<feature type="domain" description="EAL" evidence="1">
    <location>
        <begin position="1"/>
        <end position="247"/>
    </location>
</feature>
<dbReference type="EMBL" id="CP101125">
    <property type="protein sequence ID" value="UTO11685.1"/>
    <property type="molecule type" value="Genomic_DNA"/>
</dbReference>
<organism evidence="2 3">
    <name type="scientific">Pseudomonas nunensis</name>
    <dbReference type="NCBI Taxonomy" id="2961896"/>
    <lineage>
        <taxon>Bacteria</taxon>
        <taxon>Pseudomonadati</taxon>
        <taxon>Pseudomonadota</taxon>
        <taxon>Gammaproteobacteria</taxon>
        <taxon>Pseudomonadales</taxon>
        <taxon>Pseudomonadaceae</taxon>
        <taxon>Pseudomonas</taxon>
    </lineage>
</organism>
<dbReference type="InterPro" id="IPR035919">
    <property type="entry name" value="EAL_sf"/>
</dbReference>
<dbReference type="PROSITE" id="PS50883">
    <property type="entry name" value="EAL"/>
    <property type="match status" value="1"/>
</dbReference>
<evidence type="ECO:0000259" key="1">
    <source>
        <dbReference type="PROSITE" id="PS50883"/>
    </source>
</evidence>
<dbReference type="SUPFAM" id="SSF141868">
    <property type="entry name" value="EAL domain-like"/>
    <property type="match status" value="1"/>
</dbReference>
<dbReference type="PANTHER" id="PTHR33121">
    <property type="entry name" value="CYCLIC DI-GMP PHOSPHODIESTERASE PDEF"/>
    <property type="match status" value="1"/>
</dbReference>
<evidence type="ECO:0000313" key="2">
    <source>
        <dbReference type="EMBL" id="UTO11685.1"/>
    </source>
</evidence>
<dbReference type="CDD" id="cd01948">
    <property type="entry name" value="EAL"/>
    <property type="match status" value="1"/>
</dbReference>
<protein>
    <submittedName>
        <fullName evidence="2">EAL domain-containing protein</fullName>
    </submittedName>
</protein>
<evidence type="ECO:0000313" key="3">
    <source>
        <dbReference type="Proteomes" id="UP001059607"/>
    </source>
</evidence>
<dbReference type="InterPro" id="IPR001633">
    <property type="entry name" value="EAL_dom"/>
</dbReference>
<proteinExistence type="predicted"/>
<dbReference type="SMART" id="SM00052">
    <property type="entry name" value="EAL"/>
    <property type="match status" value="1"/>
</dbReference>
<dbReference type="Gene3D" id="3.20.20.450">
    <property type="entry name" value="EAL domain"/>
    <property type="match status" value="1"/>
</dbReference>